<dbReference type="InterPro" id="IPR011032">
    <property type="entry name" value="GroES-like_sf"/>
</dbReference>
<proteinExistence type="predicted"/>
<dbReference type="InterPro" id="IPR036291">
    <property type="entry name" value="NAD(P)-bd_dom_sf"/>
</dbReference>
<gene>
    <name evidence="4" type="ORF">H8692_00335</name>
</gene>
<evidence type="ECO:0000313" key="4">
    <source>
        <dbReference type="EMBL" id="MBC8567209.1"/>
    </source>
</evidence>
<dbReference type="InterPro" id="IPR013154">
    <property type="entry name" value="ADH-like_N"/>
</dbReference>
<name>A0A926I3X6_9FIRM</name>
<keyword evidence="5" id="KW-1185">Reference proteome</keyword>
<dbReference type="SUPFAM" id="SSF50129">
    <property type="entry name" value="GroES-like"/>
    <property type="match status" value="1"/>
</dbReference>
<dbReference type="SUPFAM" id="SSF51735">
    <property type="entry name" value="NAD(P)-binding Rossmann-fold domains"/>
    <property type="match status" value="1"/>
</dbReference>
<dbReference type="Pfam" id="PF08240">
    <property type="entry name" value="ADH_N"/>
    <property type="match status" value="1"/>
</dbReference>
<dbReference type="EMBL" id="JACRTA010000001">
    <property type="protein sequence ID" value="MBC8567209.1"/>
    <property type="molecule type" value="Genomic_DNA"/>
</dbReference>
<dbReference type="AlphaFoldDB" id="A0A926I3X6"/>
<keyword evidence="1" id="KW-0560">Oxidoreductase</keyword>
<evidence type="ECO:0000259" key="2">
    <source>
        <dbReference type="Pfam" id="PF00107"/>
    </source>
</evidence>
<dbReference type="PANTHER" id="PTHR43401:SF2">
    <property type="entry name" value="L-THREONINE 3-DEHYDROGENASE"/>
    <property type="match status" value="1"/>
</dbReference>
<protein>
    <submittedName>
        <fullName evidence="4">Zinc-binding alcohol dehydrogenase family protein</fullName>
    </submittedName>
</protein>
<dbReference type="CDD" id="cd08261">
    <property type="entry name" value="Zn_ADH7"/>
    <property type="match status" value="1"/>
</dbReference>
<reference evidence="4" key="1">
    <citation type="submission" date="2020-08" db="EMBL/GenBank/DDBJ databases">
        <title>Genome public.</title>
        <authorList>
            <person name="Liu C."/>
            <person name="Sun Q."/>
        </authorList>
    </citation>
    <scope>NUCLEOTIDE SEQUENCE</scope>
    <source>
        <strain evidence="4">NSJ-24</strain>
    </source>
</reference>
<feature type="domain" description="Alcohol dehydrogenase-like C-terminal" evidence="2">
    <location>
        <begin position="171"/>
        <end position="295"/>
    </location>
</feature>
<evidence type="ECO:0000313" key="5">
    <source>
        <dbReference type="Proteomes" id="UP000610862"/>
    </source>
</evidence>
<evidence type="ECO:0000259" key="3">
    <source>
        <dbReference type="Pfam" id="PF08240"/>
    </source>
</evidence>
<dbReference type="Proteomes" id="UP000610862">
    <property type="component" value="Unassembled WGS sequence"/>
</dbReference>
<dbReference type="Gene3D" id="3.90.180.10">
    <property type="entry name" value="Medium-chain alcohol dehydrogenases, catalytic domain"/>
    <property type="match status" value="1"/>
</dbReference>
<dbReference type="GO" id="GO:0016491">
    <property type="term" value="F:oxidoreductase activity"/>
    <property type="evidence" value="ECO:0007669"/>
    <property type="project" value="UniProtKB-KW"/>
</dbReference>
<dbReference type="InterPro" id="IPR013149">
    <property type="entry name" value="ADH-like_C"/>
</dbReference>
<feature type="domain" description="Alcohol dehydrogenase-like N-terminal" evidence="3">
    <location>
        <begin position="24"/>
        <end position="130"/>
    </location>
</feature>
<sequence length="336" mass="36955">MKYICIEKPGEVCHKEMPVPEIKEGEALLKLLYGGICGSDLGTYRGTFAYAGYPRIPGHEFSAEIAEIGKNPYGLEKGMVVTANPYFNCGSCYSCMRGYVNCCEHNETMGAQRDGAFCQYITMPAERLYKSQGIQARHLALVEPFCIGYHGVKKAGIREGEKVLVIGAGTIGIVAALSAKEAGASVDICDVAEDKLKYAECFGFDGYIKNNEHFADSVKTRTDGNGYDVTVEAVGLPQTFQNAVDAVAFAGRVIQIGVGKKTVNFNFTELQRKELKIYGSRNAVKSDFLEVIDIFKTGRIPLDKIITNTYSFDEGDKAFKEFDKNSAEMLKVMIEF</sequence>
<evidence type="ECO:0000256" key="1">
    <source>
        <dbReference type="ARBA" id="ARBA00023002"/>
    </source>
</evidence>
<dbReference type="PANTHER" id="PTHR43401">
    <property type="entry name" value="L-THREONINE 3-DEHYDROGENASE"/>
    <property type="match status" value="1"/>
</dbReference>
<dbReference type="Gene3D" id="3.40.50.720">
    <property type="entry name" value="NAD(P)-binding Rossmann-like Domain"/>
    <property type="match status" value="1"/>
</dbReference>
<dbReference type="InterPro" id="IPR050129">
    <property type="entry name" value="Zn_alcohol_dh"/>
</dbReference>
<dbReference type="RefSeq" id="WP_177269944.1">
    <property type="nucleotide sequence ID" value="NZ_JACRTA010000001.1"/>
</dbReference>
<dbReference type="Pfam" id="PF00107">
    <property type="entry name" value="ADH_zinc_N"/>
    <property type="match status" value="1"/>
</dbReference>
<organism evidence="4 5">
    <name type="scientific">Lentihominibacter hominis</name>
    <dbReference type="NCBI Taxonomy" id="2763645"/>
    <lineage>
        <taxon>Bacteria</taxon>
        <taxon>Bacillati</taxon>
        <taxon>Bacillota</taxon>
        <taxon>Clostridia</taxon>
        <taxon>Peptostreptococcales</taxon>
        <taxon>Anaerovoracaceae</taxon>
        <taxon>Lentihominibacter</taxon>
    </lineage>
</organism>
<comment type="caution">
    <text evidence="4">The sequence shown here is derived from an EMBL/GenBank/DDBJ whole genome shotgun (WGS) entry which is preliminary data.</text>
</comment>
<accession>A0A926I3X6</accession>